<comment type="function">
    <text evidence="3">Involved in ubiquitin-mediated protein degradation. Regulatory factor in the ubiquitin/proteasome pathway that controls the turnover of proteasome substrates. Targets proteasomes to the nucleus and facilitates the degradation of nuclear proteins.</text>
</comment>
<dbReference type="InterPro" id="IPR038422">
    <property type="entry name" value="Cut8/Sts1_sf"/>
</dbReference>
<dbReference type="PANTHER" id="PTHR28032">
    <property type="entry name" value="FI02826P"/>
    <property type="match status" value="1"/>
</dbReference>
<dbReference type="GO" id="GO:0005737">
    <property type="term" value="C:cytoplasm"/>
    <property type="evidence" value="ECO:0007669"/>
    <property type="project" value="UniProtKB-SubCell"/>
</dbReference>
<reference evidence="5" key="1">
    <citation type="submission" date="2020-12" db="EMBL/GenBank/DDBJ databases">
        <title>Metabolic potential, ecology and presence of endohyphal bacteria is reflected in genomic diversity of Mucoromycotina.</title>
        <authorList>
            <person name="Muszewska A."/>
            <person name="Okrasinska A."/>
            <person name="Steczkiewicz K."/>
            <person name="Drgas O."/>
            <person name="Orlowska M."/>
            <person name="Perlinska-Lenart U."/>
            <person name="Aleksandrzak-Piekarczyk T."/>
            <person name="Szatraj K."/>
            <person name="Zielenkiewicz U."/>
            <person name="Pilsyk S."/>
            <person name="Malc E."/>
            <person name="Mieczkowski P."/>
            <person name="Kruszewska J.S."/>
            <person name="Biernat P."/>
            <person name="Pawlowska J."/>
        </authorList>
    </citation>
    <scope>NUCLEOTIDE SEQUENCE</scope>
    <source>
        <strain evidence="5">WA0000051536</strain>
    </source>
</reference>
<dbReference type="Proteomes" id="UP000612746">
    <property type="component" value="Unassembled WGS sequence"/>
</dbReference>
<dbReference type="AlphaFoldDB" id="A0A8H7Q4S7"/>
<dbReference type="GO" id="GO:0031144">
    <property type="term" value="P:proteasome localization"/>
    <property type="evidence" value="ECO:0007669"/>
    <property type="project" value="UniProtKB-UniRule"/>
</dbReference>
<keyword evidence="3" id="KW-0813">Transport</keyword>
<dbReference type="EMBL" id="JAEPRA010000005">
    <property type="protein sequence ID" value="KAG2185293.1"/>
    <property type="molecule type" value="Genomic_DNA"/>
</dbReference>
<dbReference type="InterPro" id="IPR013868">
    <property type="entry name" value="Cut8/Sts1_fam"/>
</dbReference>
<dbReference type="Pfam" id="PF08559">
    <property type="entry name" value="Cut8"/>
    <property type="match status" value="1"/>
</dbReference>
<comment type="subunit">
    <text evidence="3">Binds the proteasome.</text>
</comment>
<dbReference type="OrthoDB" id="10061064at2759"/>
<organism evidence="5 6">
    <name type="scientific">Umbelopsis vinacea</name>
    <dbReference type="NCBI Taxonomy" id="44442"/>
    <lineage>
        <taxon>Eukaryota</taxon>
        <taxon>Fungi</taxon>
        <taxon>Fungi incertae sedis</taxon>
        <taxon>Mucoromycota</taxon>
        <taxon>Mucoromycotina</taxon>
        <taxon>Umbelopsidomycetes</taxon>
        <taxon>Umbelopsidales</taxon>
        <taxon>Umbelopsidaceae</taxon>
        <taxon>Umbelopsis</taxon>
    </lineage>
</organism>
<keyword evidence="3" id="KW-0653">Protein transport</keyword>
<accession>A0A8H7Q4S7</accession>
<evidence type="ECO:0000313" key="5">
    <source>
        <dbReference type="EMBL" id="KAG2185293.1"/>
    </source>
</evidence>
<evidence type="ECO:0000313" key="6">
    <source>
        <dbReference type="Proteomes" id="UP000612746"/>
    </source>
</evidence>
<dbReference type="GO" id="GO:0015031">
    <property type="term" value="P:protein transport"/>
    <property type="evidence" value="ECO:0007669"/>
    <property type="project" value="UniProtKB-UniRule"/>
</dbReference>
<comment type="subcellular location">
    <subcellularLocation>
        <location evidence="3">Cytoplasm</location>
    </subcellularLocation>
    <subcellularLocation>
        <location evidence="3">Nucleus</location>
    </subcellularLocation>
</comment>
<dbReference type="GO" id="GO:0043248">
    <property type="term" value="P:proteasome assembly"/>
    <property type="evidence" value="ECO:0007669"/>
    <property type="project" value="InterPro"/>
</dbReference>
<dbReference type="Gene3D" id="1.20.58.1590">
    <property type="entry name" value="Tethering factor for nuclear proteasome Cut8/Sts1"/>
    <property type="match status" value="1"/>
</dbReference>
<evidence type="ECO:0000256" key="4">
    <source>
        <dbReference type="SAM" id="MobiDB-lite"/>
    </source>
</evidence>
<dbReference type="InterPro" id="IPR032157">
    <property type="entry name" value="PAC4"/>
</dbReference>
<proteinExistence type="inferred from homology"/>
<name>A0A8H7Q4S7_9FUNG</name>
<protein>
    <recommendedName>
        <fullName evidence="3">Tethering factor for nuclear proteasome STS1</fullName>
    </recommendedName>
</protein>
<evidence type="ECO:0000256" key="3">
    <source>
        <dbReference type="RuleBase" id="RU368013"/>
    </source>
</evidence>
<dbReference type="PANTHER" id="PTHR28032:SF1">
    <property type="entry name" value="FI02826P"/>
    <property type="match status" value="1"/>
</dbReference>
<comment type="caution">
    <text evidence="5">The sequence shown here is derived from an EMBL/GenBank/DDBJ whole genome shotgun (WGS) entry which is preliminary data.</text>
</comment>
<gene>
    <name evidence="5" type="ORF">INT44_002083</name>
</gene>
<dbReference type="GO" id="GO:0070628">
    <property type="term" value="F:proteasome binding"/>
    <property type="evidence" value="ECO:0007669"/>
    <property type="project" value="TreeGrafter"/>
</dbReference>
<keyword evidence="3" id="KW-0963">Cytoplasm</keyword>
<keyword evidence="6" id="KW-1185">Reference proteome</keyword>
<comment type="similarity">
    <text evidence="1 3">Belongs to the cut8/STS1 family.</text>
</comment>
<evidence type="ECO:0000256" key="1">
    <source>
        <dbReference type="ARBA" id="ARBA00006199"/>
    </source>
</evidence>
<evidence type="ECO:0000256" key="2">
    <source>
        <dbReference type="ARBA" id="ARBA00023242"/>
    </source>
</evidence>
<sequence length="417" mass="47067">MQKGRKRRISDDEDMTLAPSAADPSFQFGKTLQSNLRTDMKAKAADNSSKRTKTDMTNHLSVRKLLDTLDKTTLVDLVNGLIDSYPSLQPEIEKNIPAPTLQSVSQVINDLEYKLSESFPYSRSGPIRDDYSYNRVKGHLMDLVNALQEYADHFTTSSDFPTTTFSYLHFATLVAERLPTWSNPTHNNIQRNLYLDLVKYWMKAIEQATSKIAEGKIYGEQVVTEWAKNLMQHNSTTNGLFSEAIDLFANSLGWIIGFSSPSERSSAHQSFSIVSPTTTAISHRCPTVFTALNIPPVIFHMDPQIKIHQFTELYSQKPIHFQITEMNKSFMIWVGRPQDGLADLSIAMPAMNKNTPPPGSNLITQDMSDVSVDLSRRLALRYGQQFIVSINIPSDDQMMMAFVEKKITTLLKDIIVN</sequence>
<dbReference type="Pfam" id="PF16093">
    <property type="entry name" value="PAC4"/>
    <property type="match status" value="1"/>
</dbReference>
<dbReference type="GO" id="GO:0031965">
    <property type="term" value="C:nuclear membrane"/>
    <property type="evidence" value="ECO:0007669"/>
    <property type="project" value="TreeGrafter"/>
</dbReference>
<feature type="region of interest" description="Disordered" evidence="4">
    <location>
        <begin position="1"/>
        <end position="28"/>
    </location>
</feature>
<keyword evidence="2 3" id="KW-0539">Nucleus</keyword>
<dbReference type="GO" id="GO:0071630">
    <property type="term" value="P:nuclear protein quality control by the ubiquitin-proteasome system"/>
    <property type="evidence" value="ECO:0007669"/>
    <property type="project" value="UniProtKB-UniRule"/>
</dbReference>